<dbReference type="PANTHER" id="PTHR23423">
    <property type="entry name" value="ORGANIC SOLUTE TRANSPORTER-RELATED"/>
    <property type="match status" value="1"/>
</dbReference>
<sequence>MGIFGNGTCPIPAGATDFHHTGTAHKPMVYVAAASTVVTFGICITLIVAHLRRYRCPKEQRQIIRIVFAPCVFALVSFFEVLSYEIAPYIDPLGDLYEAFGLCALFLLYLQYAAPNGTFDNETFEAVKAAQEGKAVNFDFGRISWCFGKLIKGVRMPVLDDIADGPHAVFQYPVLELLSIIILEATQASGHYCVQSLSPKFGHLWVTIISSVGVGACVLAILRFYGHMKNRIKVRRGLAKLVCFKLIVALRFFQSLIFSILLDHDVIKTSDTFGYNDILYGLENCITCAEMVVLSLGFWYAYSSTEYGSDSKPLTPRIPIYKAVLDAINPWELIVGILRIFTIITHLRANGGFQDWNAHKEQAKADKRAQKMKGRRGQGRYQTLDGMESLTHPSAAHGRSSSQFEDTTPAAWHPAGGHPIYQPPATSPPAYEDGYLMAESRPGRSTFPDDRIWDGTRYERSRSPGKLTEDAAARRDMV</sequence>
<feature type="transmembrane region" description="Helical" evidence="6">
    <location>
        <begin position="204"/>
        <end position="225"/>
    </location>
</feature>
<evidence type="ECO:0000256" key="6">
    <source>
        <dbReference type="SAM" id="Phobius"/>
    </source>
</evidence>
<feature type="transmembrane region" description="Helical" evidence="6">
    <location>
        <begin position="237"/>
        <end position="258"/>
    </location>
</feature>
<organism evidence="7 8">
    <name type="scientific">Pseudocercospora fuligena</name>
    <dbReference type="NCBI Taxonomy" id="685502"/>
    <lineage>
        <taxon>Eukaryota</taxon>
        <taxon>Fungi</taxon>
        <taxon>Dikarya</taxon>
        <taxon>Ascomycota</taxon>
        <taxon>Pezizomycotina</taxon>
        <taxon>Dothideomycetes</taxon>
        <taxon>Dothideomycetidae</taxon>
        <taxon>Mycosphaerellales</taxon>
        <taxon>Mycosphaerellaceae</taxon>
        <taxon>Pseudocercospora</taxon>
    </lineage>
</organism>
<keyword evidence="8" id="KW-1185">Reference proteome</keyword>
<gene>
    <name evidence="7" type="ORF">HII31_11382</name>
</gene>
<dbReference type="EMBL" id="JABCIY010000231">
    <property type="protein sequence ID" value="KAF7187294.1"/>
    <property type="molecule type" value="Genomic_DNA"/>
</dbReference>
<feature type="transmembrane region" description="Helical" evidence="6">
    <location>
        <begin position="28"/>
        <end position="51"/>
    </location>
</feature>
<evidence type="ECO:0000313" key="8">
    <source>
        <dbReference type="Proteomes" id="UP000660729"/>
    </source>
</evidence>
<evidence type="ECO:0000256" key="3">
    <source>
        <dbReference type="ARBA" id="ARBA00022989"/>
    </source>
</evidence>
<keyword evidence="2 6" id="KW-0812">Transmembrane</keyword>
<evidence type="ECO:0000256" key="2">
    <source>
        <dbReference type="ARBA" id="ARBA00022692"/>
    </source>
</evidence>
<proteinExistence type="predicted"/>
<dbReference type="InterPro" id="IPR005178">
    <property type="entry name" value="Ostalpha/TMEM184C"/>
</dbReference>
<reference evidence="7" key="1">
    <citation type="submission" date="2020-04" db="EMBL/GenBank/DDBJ databases">
        <title>Draft genome resource of the tomato pathogen Pseudocercospora fuligena.</title>
        <authorList>
            <person name="Zaccaron A."/>
        </authorList>
    </citation>
    <scope>NUCLEOTIDE SEQUENCE</scope>
    <source>
        <strain evidence="7">PF001</strain>
    </source>
</reference>
<feature type="region of interest" description="Disordered" evidence="5">
    <location>
        <begin position="439"/>
        <end position="478"/>
    </location>
</feature>
<feature type="transmembrane region" description="Helical" evidence="6">
    <location>
        <begin position="278"/>
        <end position="302"/>
    </location>
</feature>
<keyword evidence="3 6" id="KW-1133">Transmembrane helix</keyword>
<protein>
    <submittedName>
        <fullName evidence="7">Transmembrane protein</fullName>
    </submittedName>
</protein>
<dbReference type="GO" id="GO:0016020">
    <property type="term" value="C:membrane"/>
    <property type="evidence" value="ECO:0007669"/>
    <property type="project" value="UniProtKB-SubCell"/>
</dbReference>
<name>A0A8H6RAB4_9PEZI</name>
<dbReference type="AlphaFoldDB" id="A0A8H6RAB4"/>
<feature type="transmembrane region" description="Helical" evidence="6">
    <location>
        <begin position="63"/>
        <end position="84"/>
    </location>
</feature>
<dbReference type="SMART" id="SM01417">
    <property type="entry name" value="Solute_trans_a"/>
    <property type="match status" value="1"/>
</dbReference>
<evidence type="ECO:0000256" key="5">
    <source>
        <dbReference type="SAM" id="MobiDB-lite"/>
    </source>
</evidence>
<feature type="compositionally biased region" description="Basic and acidic residues" evidence="5">
    <location>
        <begin position="447"/>
        <end position="478"/>
    </location>
</feature>
<evidence type="ECO:0000256" key="4">
    <source>
        <dbReference type="ARBA" id="ARBA00023136"/>
    </source>
</evidence>
<dbReference type="Pfam" id="PF03619">
    <property type="entry name" value="Solute_trans_a"/>
    <property type="match status" value="1"/>
</dbReference>
<keyword evidence="4 6" id="KW-0472">Membrane</keyword>
<dbReference type="Proteomes" id="UP000660729">
    <property type="component" value="Unassembled WGS sequence"/>
</dbReference>
<dbReference type="OrthoDB" id="5348404at2759"/>
<comment type="subcellular location">
    <subcellularLocation>
        <location evidence="1">Membrane</location>
        <topology evidence="1">Multi-pass membrane protein</topology>
    </subcellularLocation>
</comment>
<comment type="caution">
    <text evidence="7">The sequence shown here is derived from an EMBL/GenBank/DDBJ whole genome shotgun (WGS) entry which is preliminary data.</text>
</comment>
<evidence type="ECO:0000256" key="1">
    <source>
        <dbReference type="ARBA" id="ARBA00004141"/>
    </source>
</evidence>
<evidence type="ECO:0000313" key="7">
    <source>
        <dbReference type="EMBL" id="KAF7187294.1"/>
    </source>
</evidence>
<accession>A0A8H6RAB4</accession>